<evidence type="ECO:0000313" key="2">
    <source>
        <dbReference type="EMBL" id="CCX33332.1"/>
    </source>
</evidence>
<dbReference type="EMBL" id="HF936048">
    <property type="protein sequence ID" value="CCX33332.1"/>
    <property type="molecule type" value="Genomic_DNA"/>
</dbReference>
<feature type="region of interest" description="Disordered" evidence="1">
    <location>
        <begin position="1"/>
        <end position="35"/>
    </location>
</feature>
<protein>
    <submittedName>
        <fullName evidence="2">Uncharacterized protein</fullName>
    </submittedName>
</protein>
<accession>U4LP42</accession>
<organism evidence="2 3">
    <name type="scientific">Pyronema omphalodes (strain CBS 100304)</name>
    <name type="common">Pyronema confluens</name>
    <dbReference type="NCBI Taxonomy" id="1076935"/>
    <lineage>
        <taxon>Eukaryota</taxon>
        <taxon>Fungi</taxon>
        <taxon>Dikarya</taxon>
        <taxon>Ascomycota</taxon>
        <taxon>Pezizomycotina</taxon>
        <taxon>Pezizomycetes</taxon>
        <taxon>Pezizales</taxon>
        <taxon>Pyronemataceae</taxon>
        <taxon>Pyronema</taxon>
    </lineage>
</organism>
<dbReference type="AlphaFoldDB" id="U4LP42"/>
<reference evidence="2 3" key="1">
    <citation type="journal article" date="2013" name="PLoS Genet.">
        <title>The genome and development-dependent transcriptomes of Pyronema confluens: a window into fungal evolution.</title>
        <authorList>
            <person name="Traeger S."/>
            <person name="Altegoer F."/>
            <person name="Freitag M."/>
            <person name="Gabaldon T."/>
            <person name="Kempken F."/>
            <person name="Kumar A."/>
            <person name="Marcet-Houben M."/>
            <person name="Poggeler S."/>
            <person name="Stajich J.E."/>
            <person name="Nowrousian M."/>
        </authorList>
    </citation>
    <scope>NUCLEOTIDE SEQUENCE [LARGE SCALE GENOMIC DNA]</scope>
    <source>
        <strain evidence="3">CBS 100304</strain>
        <tissue evidence="2">Vegetative mycelium</tissue>
    </source>
</reference>
<feature type="compositionally biased region" description="Basic and acidic residues" evidence="1">
    <location>
        <begin position="26"/>
        <end position="35"/>
    </location>
</feature>
<feature type="compositionally biased region" description="Polar residues" evidence="1">
    <location>
        <begin position="1"/>
        <end position="10"/>
    </location>
</feature>
<sequence length="62" mass="6755">MYIRATTSDSRVGVFGDSGRSSGTRASHDTQRKSKGEQFTMKIRIATLTETSGAQVDSSDRK</sequence>
<keyword evidence="3" id="KW-1185">Reference proteome</keyword>
<gene>
    <name evidence="2" type="ORF">PCON_01013</name>
</gene>
<name>U4LP42_PYROM</name>
<evidence type="ECO:0000313" key="3">
    <source>
        <dbReference type="Proteomes" id="UP000018144"/>
    </source>
</evidence>
<proteinExistence type="predicted"/>
<evidence type="ECO:0000256" key="1">
    <source>
        <dbReference type="SAM" id="MobiDB-lite"/>
    </source>
</evidence>
<dbReference type="Proteomes" id="UP000018144">
    <property type="component" value="Unassembled WGS sequence"/>
</dbReference>